<evidence type="ECO:0000313" key="6">
    <source>
        <dbReference type="EMBL" id="TET29227.1"/>
    </source>
</evidence>
<evidence type="ECO:0000256" key="4">
    <source>
        <dbReference type="ARBA" id="ARBA00022840"/>
    </source>
</evidence>
<dbReference type="PROSITE" id="PS50893">
    <property type="entry name" value="ABC_TRANSPORTER_2"/>
    <property type="match status" value="1"/>
</dbReference>
<keyword evidence="3" id="KW-0547">Nucleotide-binding</keyword>
<dbReference type="Gene3D" id="3.40.50.300">
    <property type="entry name" value="P-loop containing nucleotide triphosphate hydrolases"/>
    <property type="match status" value="1"/>
</dbReference>
<dbReference type="InterPro" id="IPR027417">
    <property type="entry name" value="P-loop_NTPase"/>
</dbReference>
<dbReference type="CDD" id="cd03257">
    <property type="entry name" value="ABC_NikE_OppD_transporters"/>
    <property type="match status" value="1"/>
</dbReference>
<sequence length="349" mass="39353">MILETRDLKKYYPITGGVFKKEVGQVKAVDGVSLKIERGECLGLVGESGCGKTTFGKTLLKLLDPTSGHIYFDAPEEVKVRKAAKERRYDLATFKGTRLKDMRKRMQIVFQDPSSSLNPRMLIKDIVGEPLKVHGLARGLELRERVLELLNRVGLTSDHLFRYPHEFSGGQRQRIAIARALATDPDLIVLDEPTSALDVSVQAQILNLLQDLQKEFGLTYLFITHHLLVVEYISHRIAVMYLGRIVELADTRELFGNPLHPYTQALLSAIPIPDPEVRSHRTILKGDVPSPIDPPSGCVFRTRCFMAARECKERIPDLVSLGDEHYVACHRVRSKSRESAHPSQNDLKR</sequence>
<name>A0A523TFW6_UNCAE</name>
<dbReference type="Pfam" id="PF00005">
    <property type="entry name" value="ABC_tran"/>
    <property type="match status" value="1"/>
</dbReference>
<keyword evidence="2" id="KW-0813">Transport</keyword>
<evidence type="ECO:0000256" key="1">
    <source>
        <dbReference type="ARBA" id="ARBA00005417"/>
    </source>
</evidence>
<dbReference type="PANTHER" id="PTHR43776:SF7">
    <property type="entry name" value="D,D-DIPEPTIDE TRANSPORT ATP-BINDING PROTEIN DDPF-RELATED"/>
    <property type="match status" value="1"/>
</dbReference>
<dbReference type="PROSITE" id="PS00211">
    <property type="entry name" value="ABC_TRANSPORTER_1"/>
    <property type="match status" value="1"/>
</dbReference>
<evidence type="ECO:0000256" key="2">
    <source>
        <dbReference type="ARBA" id="ARBA00022448"/>
    </source>
</evidence>
<protein>
    <submittedName>
        <fullName evidence="6">ATP-binding cassette domain-containing protein</fullName>
    </submittedName>
</protein>
<dbReference type="EMBL" id="SOJT01000091">
    <property type="protein sequence ID" value="TET29227.1"/>
    <property type="molecule type" value="Genomic_DNA"/>
</dbReference>
<organism evidence="6 7">
    <name type="scientific">Aerophobetes bacterium</name>
    <dbReference type="NCBI Taxonomy" id="2030807"/>
    <lineage>
        <taxon>Bacteria</taxon>
        <taxon>Candidatus Aerophobota</taxon>
    </lineage>
</organism>
<reference evidence="6 7" key="1">
    <citation type="submission" date="2019-03" db="EMBL/GenBank/DDBJ databases">
        <title>Metabolic potential of uncultured bacteria and archaea associated with petroleum seepage in deep-sea sediments.</title>
        <authorList>
            <person name="Dong X."/>
            <person name="Hubert C."/>
        </authorList>
    </citation>
    <scope>NUCLEOTIDE SEQUENCE [LARGE SCALE GENOMIC DNA]</scope>
    <source>
        <strain evidence="6">E44_bin3</strain>
    </source>
</reference>
<dbReference type="Proteomes" id="UP000316517">
    <property type="component" value="Unassembled WGS sequence"/>
</dbReference>
<gene>
    <name evidence="6" type="ORF">E3J68_02035</name>
</gene>
<dbReference type="InterPro" id="IPR050319">
    <property type="entry name" value="ABC_transp_ATP-bind"/>
</dbReference>
<dbReference type="InterPro" id="IPR017871">
    <property type="entry name" value="ABC_transporter-like_CS"/>
</dbReference>
<dbReference type="GO" id="GO:0015833">
    <property type="term" value="P:peptide transport"/>
    <property type="evidence" value="ECO:0007669"/>
    <property type="project" value="InterPro"/>
</dbReference>
<dbReference type="GO" id="GO:0055085">
    <property type="term" value="P:transmembrane transport"/>
    <property type="evidence" value="ECO:0007669"/>
    <property type="project" value="UniProtKB-ARBA"/>
</dbReference>
<evidence type="ECO:0000256" key="3">
    <source>
        <dbReference type="ARBA" id="ARBA00022741"/>
    </source>
</evidence>
<comment type="caution">
    <text evidence="6">The sequence shown here is derived from an EMBL/GenBank/DDBJ whole genome shotgun (WGS) entry which is preliminary data.</text>
</comment>
<dbReference type="InterPro" id="IPR003439">
    <property type="entry name" value="ABC_transporter-like_ATP-bd"/>
</dbReference>
<dbReference type="NCBIfam" id="TIGR01727">
    <property type="entry name" value="oligo_HPY"/>
    <property type="match status" value="1"/>
</dbReference>
<feature type="domain" description="ABC transporter" evidence="5">
    <location>
        <begin position="3"/>
        <end position="267"/>
    </location>
</feature>
<dbReference type="InterPro" id="IPR013563">
    <property type="entry name" value="Oligopep_ABC_C"/>
</dbReference>
<proteinExistence type="inferred from homology"/>
<dbReference type="SUPFAM" id="SSF52540">
    <property type="entry name" value="P-loop containing nucleoside triphosphate hydrolases"/>
    <property type="match status" value="1"/>
</dbReference>
<dbReference type="Pfam" id="PF08352">
    <property type="entry name" value="oligo_HPY"/>
    <property type="match status" value="1"/>
</dbReference>
<dbReference type="AlphaFoldDB" id="A0A523TFW6"/>
<comment type="similarity">
    <text evidence="1">Belongs to the ABC transporter superfamily.</text>
</comment>
<accession>A0A523TFW6</accession>
<dbReference type="PANTHER" id="PTHR43776">
    <property type="entry name" value="TRANSPORT ATP-BINDING PROTEIN"/>
    <property type="match status" value="1"/>
</dbReference>
<dbReference type="InterPro" id="IPR003593">
    <property type="entry name" value="AAA+_ATPase"/>
</dbReference>
<evidence type="ECO:0000259" key="5">
    <source>
        <dbReference type="PROSITE" id="PS50893"/>
    </source>
</evidence>
<dbReference type="FunFam" id="3.40.50.300:FF:000016">
    <property type="entry name" value="Oligopeptide ABC transporter ATP-binding component"/>
    <property type="match status" value="1"/>
</dbReference>
<dbReference type="GO" id="GO:0005524">
    <property type="term" value="F:ATP binding"/>
    <property type="evidence" value="ECO:0007669"/>
    <property type="project" value="UniProtKB-KW"/>
</dbReference>
<keyword evidence="4 6" id="KW-0067">ATP-binding</keyword>
<dbReference type="GO" id="GO:0016887">
    <property type="term" value="F:ATP hydrolysis activity"/>
    <property type="evidence" value="ECO:0007669"/>
    <property type="project" value="InterPro"/>
</dbReference>
<evidence type="ECO:0000313" key="7">
    <source>
        <dbReference type="Proteomes" id="UP000316517"/>
    </source>
</evidence>
<dbReference type="SMART" id="SM00382">
    <property type="entry name" value="AAA"/>
    <property type="match status" value="1"/>
</dbReference>